<evidence type="ECO:0000259" key="1">
    <source>
        <dbReference type="PROSITE" id="PS50851"/>
    </source>
</evidence>
<dbReference type="SUPFAM" id="SSF50341">
    <property type="entry name" value="CheW-like"/>
    <property type="match status" value="1"/>
</dbReference>
<accession>A0A511VAY9</accession>
<dbReference type="InterPro" id="IPR036061">
    <property type="entry name" value="CheW-like_dom_sf"/>
</dbReference>
<proteinExistence type="predicted"/>
<dbReference type="GO" id="GO:0005829">
    <property type="term" value="C:cytosol"/>
    <property type="evidence" value="ECO:0007669"/>
    <property type="project" value="TreeGrafter"/>
</dbReference>
<dbReference type="PROSITE" id="PS50851">
    <property type="entry name" value="CHEW"/>
    <property type="match status" value="1"/>
</dbReference>
<dbReference type="EMBL" id="BJXX01000117">
    <property type="protein sequence ID" value="GEN35088.1"/>
    <property type="molecule type" value="Genomic_DNA"/>
</dbReference>
<organism evidence="2 3">
    <name type="scientific">Aneurinibacillus danicus</name>
    <dbReference type="NCBI Taxonomy" id="267746"/>
    <lineage>
        <taxon>Bacteria</taxon>
        <taxon>Bacillati</taxon>
        <taxon>Bacillota</taxon>
        <taxon>Bacilli</taxon>
        <taxon>Bacillales</taxon>
        <taxon>Paenibacillaceae</taxon>
        <taxon>Aneurinibacillus group</taxon>
        <taxon>Aneurinibacillus</taxon>
    </lineage>
</organism>
<dbReference type="OrthoDB" id="9794382at2"/>
<keyword evidence="3" id="KW-1185">Reference proteome</keyword>
<dbReference type="GO" id="GO:0006935">
    <property type="term" value="P:chemotaxis"/>
    <property type="evidence" value="ECO:0007669"/>
    <property type="project" value="InterPro"/>
</dbReference>
<dbReference type="Pfam" id="PF01584">
    <property type="entry name" value="CheW"/>
    <property type="match status" value="1"/>
</dbReference>
<protein>
    <submittedName>
        <fullName evidence="2">Chemotaxis protein CheW</fullName>
    </submittedName>
</protein>
<dbReference type="Gene3D" id="2.40.50.180">
    <property type="entry name" value="CheA-289, Domain 4"/>
    <property type="match status" value="1"/>
</dbReference>
<dbReference type="PANTHER" id="PTHR22617:SF23">
    <property type="entry name" value="CHEMOTAXIS PROTEIN CHEW"/>
    <property type="match status" value="1"/>
</dbReference>
<sequence length="150" mass="17073">MEDFKAIIFSVGNVKFGIDINRVFSIDRMASVTVLPRLPSYMRGVLELRGEVIPLIDLRQFLLEYDDSEEMNSTRIITVKVDEQPIGLVVDAATDVLNISAHTIQRPNLDYEDISFILGVSKLNEDLLILLDIDKLLENITNLKELLQRI</sequence>
<reference evidence="2 3" key="1">
    <citation type="submission" date="2019-07" db="EMBL/GenBank/DDBJ databases">
        <title>Whole genome shotgun sequence of Aneurinibacillus danicus NBRC 102444.</title>
        <authorList>
            <person name="Hosoyama A."/>
            <person name="Uohara A."/>
            <person name="Ohji S."/>
            <person name="Ichikawa N."/>
        </authorList>
    </citation>
    <scope>NUCLEOTIDE SEQUENCE [LARGE SCALE GENOMIC DNA]</scope>
    <source>
        <strain evidence="2 3">NBRC 102444</strain>
    </source>
</reference>
<dbReference type="AlphaFoldDB" id="A0A511VAY9"/>
<dbReference type="PANTHER" id="PTHR22617">
    <property type="entry name" value="CHEMOTAXIS SENSOR HISTIDINE KINASE-RELATED"/>
    <property type="match status" value="1"/>
</dbReference>
<name>A0A511VAY9_9BACL</name>
<evidence type="ECO:0000313" key="3">
    <source>
        <dbReference type="Proteomes" id="UP000321157"/>
    </source>
</evidence>
<comment type="caution">
    <text evidence="2">The sequence shown here is derived from an EMBL/GenBank/DDBJ whole genome shotgun (WGS) entry which is preliminary data.</text>
</comment>
<dbReference type="InterPro" id="IPR039315">
    <property type="entry name" value="CheW"/>
</dbReference>
<dbReference type="Proteomes" id="UP000321157">
    <property type="component" value="Unassembled WGS sequence"/>
</dbReference>
<evidence type="ECO:0000313" key="2">
    <source>
        <dbReference type="EMBL" id="GEN35088.1"/>
    </source>
</evidence>
<dbReference type="GO" id="GO:0007165">
    <property type="term" value="P:signal transduction"/>
    <property type="evidence" value="ECO:0007669"/>
    <property type="project" value="InterPro"/>
</dbReference>
<dbReference type="SMART" id="SM00260">
    <property type="entry name" value="CheW"/>
    <property type="match status" value="1"/>
</dbReference>
<dbReference type="Gene3D" id="2.30.30.40">
    <property type="entry name" value="SH3 Domains"/>
    <property type="match status" value="1"/>
</dbReference>
<feature type="domain" description="CheW-like" evidence="1">
    <location>
        <begin position="3"/>
        <end position="142"/>
    </location>
</feature>
<dbReference type="InterPro" id="IPR002545">
    <property type="entry name" value="CheW-lke_dom"/>
</dbReference>
<gene>
    <name evidence="2" type="primary">cheW-2</name>
    <name evidence="2" type="ORF">ADA01nite_25480</name>
</gene>
<dbReference type="RefSeq" id="WP_146810391.1">
    <property type="nucleotide sequence ID" value="NZ_BJXX01000117.1"/>
</dbReference>